<dbReference type="CDD" id="cd09649">
    <property type="entry name" value="Cas5_I-A"/>
    <property type="match status" value="1"/>
</dbReference>
<keyword evidence="2" id="KW-0051">Antiviral defense</keyword>
<dbReference type="GO" id="GO:0051607">
    <property type="term" value="P:defense response to virus"/>
    <property type="evidence" value="ECO:0007669"/>
    <property type="project" value="UniProtKB-KW"/>
</dbReference>
<dbReference type="InterPro" id="IPR013422">
    <property type="entry name" value="CRISPR-assoc_prot_Cas5_N"/>
</dbReference>
<reference evidence="4" key="1">
    <citation type="journal article" date="2017" name="Nature">
        <title>Asgard archaea illuminate the origin of eukaryotic cellular complexity.</title>
        <authorList>
            <person name="Zaremba-Niedzwiedzka K."/>
            <person name="Caceres E.F."/>
            <person name="Saw J.H."/>
            <person name="Backstrom D."/>
            <person name="Juzokaite L."/>
            <person name="Vancaester E."/>
            <person name="Seitz K.W."/>
            <person name="Anantharaman K."/>
            <person name="Starnawski P."/>
            <person name="Kjeldsen K.U."/>
            <person name="Scott M.B."/>
            <person name="Nunoura T."/>
            <person name="Banfield J.F."/>
            <person name="Schramm A."/>
            <person name="Baker B.J."/>
            <person name="Spang A."/>
            <person name="Ettema T.J.G."/>
        </authorList>
    </citation>
    <scope>NUCLEOTIDE SEQUENCE</scope>
    <source>
        <strain evidence="4">LCB_4</strain>
    </source>
</reference>
<dbReference type="InterPro" id="IPR010153">
    <property type="entry name" value="CRISPR-assoc_prot_Cas5a-typ"/>
</dbReference>
<evidence type="ECO:0000256" key="3">
    <source>
        <dbReference type="ARBA" id="ARBA00025626"/>
    </source>
</evidence>
<gene>
    <name evidence="4" type="primary">cas5a</name>
    <name evidence="4" type="ORF">OdinLCB4_007475</name>
</gene>
<evidence type="ECO:0000256" key="1">
    <source>
        <dbReference type="ARBA" id="ARBA00010891"/>
    </source>
</evidence>
<proteinExistence type="inferred from homology"/>
<dbReference type="NCBIfam" id="TIGR01874">
    <property type="entry name" value="cas_cas5a"/>
    <property type="match status" value="1"/>
</dbReference>
<sequence length="276" mass="31181">MTEVEGYIFDVEFTWGFQSKVAGLSKTAPSFYYPPPTTLLGAIAEVLAKENRLGEKKGKDIIVKLSEIISAVGLKPINCVPIKYEDLSKIIAVKNTSGIPYPDPKQLKSSFDAPATGKTLLASLDDRPPAIRFFLVFKKTEILVDENKILITPNVFWRIHRLGSKESIVSVLNVEECLKIDTLTDIRIETQYSFPLLPQIQLLKILEHSWGEEVYINPFNLSEYNPINNYIFSKNVIPYIIPLKKAGSQPAYNIYLNKPAVSYVYNKERVVGYDNC</sequence>
<evidence type="ECO:0000256" key="2">
    <source>
        <dbReference type="ARBA" id="ARBA00023118"/>
    </source>
</evidence>
<protein>
    <submittedName>
        <fullName evidence="4">Type I-A CRISPR-associated protein Cas5a</fullName>
    </submittedName>
</protein>
<dbReference type="InterPro" id="IPR053725">
    <property type="entry name" value="CRISPR_Cas5_sf"/>
</dbReference>
<evidence type="ECO:0000313" key="5">
    <source>
        <dbReference type="Proteomes" id="UP000186851"/>
    </source>
</evidence>
<dbReference type="Pfam" id="PF09704">
    <property type="entry name" value="Cas_Cas5d"/>
    <property type="match status" value="1"/>
</dbReference>
<dbReference type="EMBL" id="CP091871">
    <property type="protein sequence ID" value="WEU40299.1"/>
    <property type="molecule type" value="Genomic_DNA"/>
</dbReference>
<dbReference type="NCBIfam" id="TIGR02593">
    <property type="entry name" value="CRISPR_cas5"/>
    <property type="match status" value="1"/>
</dbReference>
<accession>A0AAF0IBE1</accession>
<evidence type="ECO:0000313" key="4">
    <source>
        <dbReference type="EMBL" id="WEU40299.1"/>
    </source>
</evidence>
<comment type="similarity">
    <text evidence="1">Belongs to the CRISPR-associated protein Cas5 family. Subtype I-A/Apern subfamily.</text>
</comment>
<name>A0AAF0IBE1_ODILC</name>
<organism evidence="4 5">
    <name type="scientific">Odinarchaeota yellowstonii (strain LCB_4)</name>
    <dbReference type="NCBI Taxonomy" id="1841599"/>
    <lineage>
        <taxon>Archaea</taxon>
        <taxon>Promethearchaeati</taxon>
        <taxon>Candidatus Odinarchaeota</taxon>
        <taxon>Candidatus Odinarchaeia</taxon>
        <taxon>Candidatus Odinarchaeales</taxon>
        <taxon>Candidatus Odinarchaeaceae</taxon>
        <taxon>Candidatus Odinarchaeum</taxon>
    </lineage>
</organism>
<comment type="function">
    <text evidence="3">CRISPR (clustered regularly interspaced short palindromic repeat) is an adaptive immune system that provides protection against mobile genetic elements (viruses, transposable elements and conjugative plasmids). CRISPR clusters contain spacers, sequences complementary to antecedent mobile elements, and target invading nucleic acids. CRISPR clusters are transcribed and processed into CRISPR RNA (crRNA).</text>
</comment>
<dbReference type="GO" id="GO:0043571">
    <property type="term" value="P:maintenance of CRISPR repeat elements"/>
    <property type="evidence" value="ECO:0007669"/>
    <property type="project" value="InterPro"/>
</dbReference>
<dbReference type="AlphaFoldDB" id="A0AAF0IBE1"/>
<dbReference type="Gene3D" id="3.30.70.3120">
    <property type="match status" value="1"/>
</dbReference>
<dbReference type="InterPro" id="IPR021124">
    <property type="entry name" value="CRISPR-assoc_prot_Cas5"/>
</dbReference>
<dbReference type="KEGG" id="oyw:OdinLCB4_007475"/>
<reference evidence="4" key="2">
    <citation type="journal article" date="2022" name="Nat. Microbiol.">
        <title>A closed Candidatus Odinarchaeum chromosome exposes Asgard archaeal viruses.</title>
        <authorList>
            <person name="Tamarit D."/>
            <person name="Caceres E.F."/>
            <person name="Krupovic M."/>
            <person name="Nijland R."/>
            <person name="Eme L."/>
            <person name="Robinson N.P."/>
            <person name="Ettema T.J.G."/>
        </authorList>
    </citation>
    <scope>NUCLEOTIDE SEQUENCE</scope>
    <source>
        <strain evidence="4">LCB_4</strain>
    </source>
</reference>
<dbReference type="Proteomes" id="UP000186851">
    <property type="component" value="Chromosome"/>
</dbReference>